<dbReference type="Proteomes" id="UP000253759">
    <property type="component" value="Unassembled WGS sequence"/>
</dbReference>
<dbReference type="NCBIfam" id="TIGR04382">
    <property type="entry name" value="myo_inos_iolC_N"/>
    <property type="match status" value="1"/>
</dbReference>
<protein>
    <submittedName>
        <fullName evidence="8">5-dehydro-2-deoxygluconokinase</fullName>
        <ecNumber evidence="8">2.7.1.92</ecNumber>
    </submittedName>
</protein>
<dbReference type="PANTHER" id="PTHR43085:SF49">
    <property type="entry name" value="5-DEHYDRO-2-DEOXYGLUCONOKINASE"/>
    <property type="match status" value="1"/>
</dbReference>
<evidence type="ECO:0000256" key="4">
    <source>
        <dbReference type="ARBA" id="ARBA00022777"/>
    </source>
</evidence>
<evidence type="ECO:0000256" key="3">
    <source>
        <dbReference type="ARBA" id="ARBA00022741"/>
    </source>
</evidence>
<dbReference type="Pfam" id="PF09863">
    <property type="entry name" value="DUF2090"/>
    <property type="match status" value="1"/>
</dbReference>
<dbReference type="InterPro" id="IPR011611">
    <property type="entry name" value="PfkB_dom"/>
</dbReference>
<dbReference type="InterPro" id="IPR050306">
    <property type="entry name" value="PfkB_Carbo_kinase"/>
</dbReference>
<dbReference type="PROSITE" id="PS00584">
    <property type="entry name" value="PFKB_KINASES_2"/>
    <property type="match status" value="1"/>
</dbReference>
<dbReference type="InterPro" id="IPR030830">
    <property type="entry name" value="Myo_inos_IolC"/>
</dbReference>
<keyword evidence="9" id="KW-1185">Reference proteome</keyword>
<keyword evidence="2 8" id="KW-0808">Transferase</keyword>
<evidence type="ECO:0000313" key="8">
    <source>
        <dbReference type="EMBL" id="RDE08334.1"/>
    </source>
</evidence>
<proteinExistence type="inferred from homology"/>
<feature type="domain" description="DUF2090" evidence="7">
    <location>
        <begin position="327"/>
        <end position="635"/>
    </location>
</feature>
<dbReference type="CDD" id="cd01166">
    <property type="entry name" value="KdgK"/>
    <property type="match status" value="1"/>
</dbReference>
<name>A0A369W0Y1_9HYPH</name>
<dbReference type="InterPro" id="IPR023314">
    <property type="entry name" value="Myo_inos_IolC-like_sf"/>
</dbReference>
<dbReference type="GO" id="GO:0047590">
    <property type="term" value="F:5-dehydro-2-deoxygluconokinase activity"/>
    <property type="evidence" value="ECO:0007669"/>
    <property type="project" value="UniProtKB-EC"/>
</dbReference>
<feature type="domain" description="Carbohydrate kinase PfkB" evidence="6">
    <location>
        <begin position="9"/>
        <end position="320"/>
    </location>
</feature>
<dbReference type="InterPro" id="IPR013785">
    <property type="entry name" value="Aldolase_TIM"/>
</dbReference>
<dbReference type="RefSeq" id="WP_114646455.1">
    <property type="nucleotide sequence ID" value="NZ_QQNH01000018.1"/>
</dbReference>
<keyword evidence="5" id="KW-0067">ATP-binding</keyword>
<keyword evidence="4 8" id="KW-0418">Kinase</keyword>
<evidence type="ECO:0000256" key="2">
    <source>
        <dbReference type="ARBA" id="ARBA00022679"/>
    </source>
</evidence>
<comment type="caution">
    <text evidence="8">The sequence shown here is derived from an EMBL/GenBank/DDBJ whole genome shotgun (WGS) entry which is preliminary data.</text>
</comment>
<gene>
    <name evidence="8" type="primary">iolC</name>
    <name evidence="8" type="ORF">DVH29_12040</name>
</gene>
<evidence type="ECO:0000259" key="7">
    <source>
        <dbReference type="Pfam" id="PF09863"/>
    </source>
</evidence>
<dbReference type="PANTHER" id="PTHR43085">
    <property type="entry name" value="HEXOKINASE FAMILY MEMBER"/>
    <property type="match status" value="1"/>
</dbReference>
<comment type="similarity">
    <text evidence="1">Belongs to the carbohydrate kinase PfkB family.</text>
</comment>
<reference evidence="9" key="1">
    <citation type="submission" date="2018-07" db="EMBL/GenBank/DDBJ databases">
        <authorList>
            <person name="Liu B.-T."/>
            <person name="Du Z."/>
        </authorList>
    </citation>
    <scope>NUCLEOTIDE SEQUENCE [LARGE SCALE GENOMIC DNA]</scope>
    <source>
        <strain evidence="9">XYN52</strain>
    </source>
</reference>
<evidence type="ECO:0000313" key="9">
    <source>
        <dbReference type="Proteomes" id="UP000253759"/>
    </source>
</evidence>
<dbReference type="InterPro" id="IPR018659">
    <property type="entry name" value="DUF2090"/>
</dbReference>
<dbReference type="Gene3D" id="2.20.150.10">
    <property type="entry name" value="putative 5-dehydro-2- deoxygluconokinase"/>
    <property type="match status" value="1"/>
</dbReference>
<dbReference type="Gene3D" id="3.20.20.70">
    <property type="entry name" value="Aldolase class I"/>
    <property type="match status" value="1"/>
</dbReference>
<keyword evidence="3" id="KW-0547">Nucleotide-binding</keyword>
<dbReference type="OrthoDB" id="9792663at2"/>
<dbReference type="EC" id="2.7.1.92" evidence="8"/>
<accession>A0A369W0Y1</accession>
<sequence>MSESGNQLDVITIGRASVDLYGQQIGSRLEDVASFAKSVGGCPANIAIGTARLGLRSAWLGRVGAEQFGRFIIEQMTREGASTEGIVTDPERLTALAILAVEDDRKFPLIFYRENCADMALEEADVDEALIARSRSVLVTGTHFSRPNTAAAQRKAMRIARDKGLKVIFDIDYRPNLWGLAGHAAGEERYIASDAVSETLKAVLPHCDLIVGTEEEVLIGAGESELHAALRAIRAQSSAVIVLKRGPMGCIVYDGPIPDDLEDGIVGEGFPIEVYNTLGAGDAFMSGFLRGWLRGEPITTCATWANACGAFAVSRLLCSPEIPSFAELQAFLKTGSPHKALRKDAALNHIHWATTGRRRDYPALKALAIDHRSQLEEVADRLGVPHERIGAFKCLAVEAAARVAGDRDGFGMLIDDKHGRAALFAAAKHDRFWIGKPVERPGSRPLRFEFSQDIGSQLVDWPVDHCIKCLAFYHPDDPEALRAEQTETLRALYDAARKVGREVLVEIIAGKNGPMDDETIPRALAELYAAGIKPDWWKLEPQATPSAWARIDATIAAHDPYCRGVVLLGLEAPREELEAAFAATAGSVMVKGFAVGRTIFASAAEKWLGGTMGDEEAIADMAARFGALVGAWEARGDG</sequence>
<dbReference type="Gene3D" id="3.40.1190.20">
    <property type="match status" value="1"/>
</dbReference>
<dbReference type="PROSITE" id="PS00583">
    <property type="entry name" value="PFKB_KINASES_1"/>
    <property type="match status" value="1"/>
</dbReference>
<evidence type="ECO:0000256" key="1">
    <source>
        <dbReference type="ARBA" id="ARBA00010688"/>
    </source>
</evidence>
<dbReference type="InterPro" id="IPR002173">
    <property type="entry name" value="Carboh/pur_kinase_PfkB_CS"/>
</dbReference>
<dbReference type="Pfam" id="PF00294">
    <property type="entry name" value="PfkB"/>
    <property type="match status" value="1"/>
</dbReference>
<organism evidence="8 9">
    <name type="scientific">Pelagibacterium lacus</name>
    <dbReference type="NCBI Taxonomy" id="2282655"/>
    <lineage>
        <taxon>Bacteria</taxon>
        <taxon>Pseudomonadati</taxon>
        <taxon>Pseudomonadota</taxon>
        <taxon>Alphaproteobacteria</taxon>
        <taxon>Hyphomicrobiales</taxon>
        <taxon>Devosiaceae</taxon>
        <taxon>Pelagibacterium</taxon>
    </lineage>
</organism>
<evidence type="ECO:0000259" key="6">
    <source>
        <dbReference type="Pfam" id="PF00294"/>
    </source>
</evidence>
<dbReference type="SUPFAM" id="SSF53613">
    <property type="entry name" value="Ribokinase-like"/>
    <property type="match status" value="1"/>
</dbReference>
<dbReference type="AlphaFoldDB" id="A0A369W0Y1"/>
<dbReference type="InterPro" id="IPR029056">
    <property type="entry name" value="Ribokinase-like"/>
</dbReference>
<evidence type="ECO:0000256" key="5">
    <source>
        <dbReference type="ARBA" id="ARBA00022840"/>
    </source>
</evidence>
<dbReference type="EMBL" id="QQNH01000018">
    <property type="protein sequence ID" value="RDE08334.1"/>
    <property type="molecule type" value="Genomic_DNA"/>
</dbReference>
<dbReference type="GO" id="GO:0005524">
    <property type="term" value="F:ATP binding"/>
    <property type="evidence" value="ECO:0007669"/>
    <property type="project" value="UniProtKB-KW"/>
</dbReference>